<dbReference type="VEuPathDB" id="FungiDB:BD410DRAFT_808694"/>
<organism evidence="2 3">
    <name type="scientific">Rickenella mellea</name>
    <dbReference type="NCBI Taxonomy" id="50990"/>
    <lineage>
        <taxon>Eukaryota</taxon>
        <taxon>Fungi</taxon>
        <taxon>Dikarya</taxon>
        <taxon>Basidiomycota</taxon>
        <taxon>Agaricomycotina</taxon>
        <taxon>Agaricomycetes</taxon>
        <taxon>Hymenochaetales</taxon>
        <taxon>Rickenellaceae</taxon>
        <taxon>Rickenella</taxon>
    </lineage>
</organism>
<feature type="region of interest" description="Disordered" evidence="1">
    <location>
        <begin position="66"/>
        <end position="108"/>
    </location>
</feature>
<dbReference type="Proteomes" id="UP000294933">
    <property type="component" value="Unassembled WGS sequence"/>
</dbReference>
<name>A0A4Y7PKR6_9AGAM</name>
<reference evidence="2 3" key="1">
    <citation type="submission" date="2018-06" db="EMBL/GenBank/DDBJ databases">
        <title>A transcriptomic atlas of mushroom development highlights an independent origin of complex multicellularity.</title>
        <authorList>
            <consortium name="DOE Joint Genome Institute"/>
            <person name="Krizsan K."/>
            <person name="Almasi E."/>
            <person name="Merenyi Z."/>
            <person name="Sahu N."/>
            <person name="Viragh M."/>
            <person name="Koszo T."/>
            <person name="Mondo S."/>
            <person name="Kiss B."/>
            <person name="Balint B."/>
            <person name="Kues U."/>
            <person name="Barry K."/>
            <person name="Hegedus J.C."/>
            <person name="Henrissat B."/>
            <person name="Johnson J."/>
            <person name="Lipzen A."/>
            <person name="Ohm R."/>
            <person name="Nagy I."/>
            <person name="Pangilinan J."/>
            <person name="Yan J."/>
            <person name="Xiong Y."/>
            <person name="Grigoriev I.V."/>
            <person name="Hibbett D.S."/>
            <person name="Nagy L.G."/>
        </authorList>
    </citation>
    <scope>NUCLEOTIDE SEQUENCE [LARGE SCALE GENOMIC DNA]</scope>
    <source>
        <strain evidence="2 3">SZMC22713</strain>
    </source>
</reference>
<accession>A0A4Y7PKR6</accession>
<proteinExistence type="predicted"/>
<feature type="compositionally biased region" description="Polar residues" evidence="1">
    <location>
        <begin position="82"/>
        <end position="99"/>
    </location>
</feature>
<evidence type="ECO:0000256" key="1">
    <source>
        <dbReference type="SAM" id="MobiDB-lite"/>
    </source>
</evidence>
<sequence>MSVGTVGLPPQLPDMAICKVHMRHFIFNHHHRWILRCQVIELSHPMTQVILDDQVLARQILGGLATQDPNHTAYPRGHRASSSKSDSLKPNTRSIQTIQGGDDNQKYDSYARARSSGRLDDGGRWHLSELMRRRWQAHGWVHGNGNGRLDDRDGWRDGGQAWSLSGAAAALYMVLNGIHSFPQRR</sequence>
<dbReference type="AlphaFoldDB" id="A0A4Y7PKR6"/>
<evidence type="ECO:0000313" key="2">
    <source>
        <dbReference type="EMBL" id="TDL15698.1"/>
    </source>
</evidence>
<evidence type="ECO:0000313" key="3">
    <source>
        <dbReference type="Proteomes" id="UP000294933"/>
    </source>
</evidence>
<protein>
    <submittedName>
        <fullName evidence="2">Uncharacterized protein</fullName>
    </submittedName>
</protein>
<dbReference type="EMBL" id="ML170265">
    <property type="protein sequence ID" value="TDL15698.1"/>
    <property type="molecule type" value="Genomic_DNA"/>
</dbReference>
<gene>
    <name evidence="2" type="ORF">BD410DRAFT_808694</name>
</gene>
<keyword evidence="3" id="KW-1185">Reference proteome</keyword>